<protein>
    <submittedName>
        <fullName evidence="1">Uncharacterized protein</fullName>
    </submittedName>
</protein>
<reference evidence="2" key="1">
    <citation type="submission" date="2015-07" db="EMBL/GenBank/DDBJ databases">
        <authorList>
            <person name="Rodrigo-Torres Lidia"/>
            <person name="Arahal R.David."/>
        </authorList>
    </citation>
    <scope>NUCLEOTIDE SEQUENCE [LARGE SCALE GENOMIC DNA]</scope>
    <source>
        <strain evidence="2">CECT 5112</strain>
    </source>
</reference>
<organism evidence="1 2">
    <name type="scientific">Roseibium alexandrii</name>
    <dbReference type="NCBI Taxonomy" id="388408"/>
    <lineage>
        <taxon>Bacteria</taxon>
        <taxon>Pseudomonadati</taxon>
        <taxon>Pseudomonadota</taxon>
        <taxon>Alphaproteobacteria</taxon>
        <taxon>Hyphomicrobiales</taxon>
        <taxon>Stappiaceae</taxon>
        <taxon>Roseibium</taxon>
    </lineage>
</organism>
<gene>
    <name evidence="1" type="ORF">LAX5112_01505</name>
</gene>
<dbReference type="AlphaFoldDB" id="A0A0M6ZZM2"/>
<sequence length="289" mass="32924">MGTRNAVGKRHVHAQGCCRVSVPVLARAGVTVSILALLLAGCVRPTGDFDRARPSVIHDSVMPAIGDGAARMREDPVSKFNYTNDEKLLRDRGWTLIRPPWTKDWIGGTMAELARTRVIPETEGRIPPDLYYHYLRSDKFRSSDARFDKIASDATGDADLVMPFCEVALRVREADDERLRVLKNKPLTTEEMYEGAKARVWENRVMIKWVGQALRYRITAYKNALDALEIETPSRDRQWKVNTAIRELQGQVLLAESECQTENRYGTEEPVRRSRIYKGWGNERPPPQK</sequence>
<name>A0A0M6ZZM2_9HYPH</name>
<dbReference type="Proteomes" id="UP000053235">
    <property type="component" value="Unassembled WGS sequence"/>
</dbReference>
<proteinExistence type="predicted"/>
<dbReference type="RefSeq" id="WP_208981215.1">
    <property type="nucleotide sequence ID" value="NZ_CXWD01000005.1"/>
</dbReference>
<evidence type="ECO:0000313" key="1">
    <source>
        <dbReference type="EMBL" id="CTQ67751.1"/>
    </source>
</evidence>
<keyword evidence="2" id="KW-1185">Reference proteome</keyword>
<dbReference type="EMBL" id="CXWD01000005">
    <property type="protein sequence ID" value="CTQ67751.1"/>
    <property type="molecule type" value="Genomic_DNA"/>
</dbReference>
<accession>A0A0M6ZZM2</accession>
<dbReference type="STRING" id="388408.LAX5112_01505"/>
<evidence type="ECO:0000313" key="2">
    <source>
        <dbReference type="Proteomes" id="UP000053235"/>
    </source>
</evidence>